<comment type="caution">
    <text evidence="2">The sequence shown here is derived from an EMBL/GenBank/DDBJ whole genome shotgun (WGS) entry which is preliminary data.</text>
</comment>
<feature type="region of interest" description="Disordered" evidence="1">
    <location>
        <begin position="119"/>
        <end position="189"/>
    </location>
</feature>
<protein>
    <submittedName>
        <fullName evidence="2">Uncharacterized protein</fullName>
    </submittedName>
</protein>
<organism evidence="2 3">
    <name type="scientific">Knufia obscura</name>
    <dbReference type="NCBI Taxonomy" id="1635080"/>
    <lineage>
        <taxon>Eukaryota</taxon>
        <taxon>Fungi</taxon>
        <taxon>Dikarya</taxon>
        <taxon>Ascomycota</taxon>
        <taxon>Pezizomycotina</taxon>
        <taxon>Eurotiomycetes</taxon>
        <taxon>Chaetothyriomycetidae</taxon>
        <taxon>Chaetothyriales</taxon>
        <taxon>Trichomeriaceae</taxon>
        <taxon>Knufia</taxon>
    </lineage>
</organism>
<dbReference type="RefSeq" id="XP_064734829.1">
    <property type="nucleotide sequence ID" value="XM_064869332.1"/>
</dbReference>
<sequence length="189" mass="20876">MSTTGIMSTITSPPSRLSTDSTTHLLSSTSTTQNSRPSRPPSIAPSITSVLSDATTITAPTHIQRGFASRESYLAALNEFAERKSHMETHEHTLHGWYGGKTADEYKARLSLREERRLRKEGERREQERRRTLVGVPKDSGHVDGVEPGNAGGNAADEMSRVETKKSQKEGRMRRLSRVFTGGRRATVA</sequence>
<feature type="compositionally biased region" description="Basic and acidic residues" evidence="1">
    <location>
        <begin position="119"/>
        <end position="131"/>
    </location>
</feature>
<proteinExistence type="predicted"/>
<dbReference type="Proteomes" id="UP001334248">
    <property type="component" value="Unassembled WGS sequence"/>
</dbReference>
<evidence type="ECO:0000256" key="1">
    <source>
        <dbReference type="SAM" id="MobiDB-lite"/>
    </source>
</evidence>
<feature type="compositionally biased region" description="Low complexity" evidence="1">
    <location>
        <begin position="1"/>
        <end position="37"/>
    </location>
</feature>
<dbReference type="GeneID" id="89994331"/>
<evidence type="ECO:0000313" key="2">
    <source>
        <dbReference type="EMBL" id="KAK5946739.1"/>
    </source>
</evidence>
<gene>
    <name evidence="2" type="ORF">PMZ80_000882</name>
</gene>
<dbReference type="EMBL" id="JAVHJV010000001">
    <property type="protein sequence ID" value="KAK5946739.1"/>
    <property type="molecule type" value="Genomic_DNA"/>
</dbReference>
<keyword evidence="3" id="KW-1185">Reference proteome</keyword>
<feature type="region of interest" description="Disordered" evidence="1">
    <location>
        <begin position="1"/>
        <end position="43"/>
    </location>
</feature>
<name>A0ABR0S1I8_9EURO</name>
<feature type="compositionally biased region" description="Basic and acidic residues" evidence="1">
    <location>
        <begin position="158"/>
        <end position="173"/>
    </location>
</feature>
<accession>A0ABR0S1I8</accession>
<evidence type="ECO:0000313" key="3">
    <source>
        <dbReference type="Proteomes" id="UP001334248"/>
    </source>
</evidence>
<reference evidence="2 3" key="1">
    <citation type="journal article" date="2023" name="Res Sq">
        <title>Genomic and morphological characterization of Knufia obscura isolated from the Mars 2020 spacecraft assembly facility.</title>
        <authorList>
            <person name="Chander A.M."/>
            <person name="Teixeira M.M."/>
            <person name="Singh N.K."/>
            <person name="Williams M.P."/>
            <person name="Parker C.W."/>
            <person name="Leo P."/>
            <person name="Stajich J.E."/>
            <person name="Torok T."/>
            <person name="Tighe S."/>
            <person name="Mason C.E."/>
            <person name="Venkateswaran K."/>
        </authorList>
    </citation>
    <scope>NUCLEOTIDE SEQUENCE [LARGE SCALE GENOMIC DNA]</scope>
    <source>
        <strain evidence="2 3">CCFEE 5817</strain>
    </source>
</reference>